<feature type="transmembrane region" description="Helical" evidence="7">
    <location>
        <begin position="379"/>
        <end position="407"/>
    </location>
</feature>
<evidence type="ECO:0000256" key="2">
    <source>
        <dbReference type="ARBA" id="ARBA00005745"/>
    </source>
</evidence>
<dbReference type="InterPro" id="IPR042094">
    <property type="entry name" value="T2SS_GspF_sf"/>
</dbReference>
<keyword evidence="4 7" id="KW-0812">Transmembrane</keyword>
<dbReference type="InterPro" id="IPR003004">
    <property type="entry name" value="GspF/PilC"/>
</dbReference>
<evidence type="ECO:0000313" key="9">
    <source>
        <dbReference type="EMBL" id="MBD5778431.1"/>
    </source>
</evidence>
<feature type="domain" description="Type II secretion system protein GspF" evidence="8">
    <location>
        <begin position="284"/>
        <end position="403"/>
    </location>
</feature>
<comment type="subcellular location">
    <subcellularLocation>
        <location evidence="1">Cell membrane</location>
        <topology evidence="1">Multi-pass membrane protein</topology>
    </subcellularLocation>
</comment>
<evidence type="ECO:0000256" key="1">
    <source>
        <dbReference type="ARBA" id="ARBA00004651"/>
    </source>
</evidence>
<dbReference type="PRINTS" id="PR00812">
    <property type="entry name" value="BCTERIALGSPF"/>
</dbReference>
<dbReference type="GO" id="GO:0005886">
    <property type="term" value="C:plasma membrane"/>
    <property type="evidence" value="ECO:0007669"/>
    <property type="project" value="UniProtKB-SubCell"/>
</dbReference>
<comment type="caution">
    <text evidence="9">The sequence shown here is derived from an EMBL/GenBank/DDBJ whole genome shotgun (WGS) entry which is preliminary data.</text>
</comment>
<gene>
    <name evidence="9" type="ORF">IEN85_02925</name>
</gene>
<accession>A0A927F733</accession>
<organism evidence="9 10">
    <name type="scientific">Pelagicoccus enzymogenes</name>
    <dbReference type="NCBI Taxonomy" id="2773457"/>
    <lineage>
        <taxon>Bacteria</taxon>
        <taxon>Pseudomonadati</taxon>
        <taxon>Verrucomicrobiota</taxon>
        <taxon>Opitutia</taxon>
        <taxon>Puniceicoccales</taxon>
        <taxon>Pelagicoccaceae</taxon>
        <taxon>Pelagicoccus</taxon>
    </lineage>
</organism>
<evidence type="ECO:0000256" key="6">
    <source>
        <dbReference type="ARBA" id="ARBA00023136"/>
    </source>
</evidence>
<dbReference type="Proteomes" id="UP000622317">
    <property type="component" value="Unassembled WGS sequence"/>
</dbReference>
<dbReference type="Gene3D" id="1.20.81.30">
    <property type="entry name" value="Type II secretion system (T2SS), domain F"/>
    <property type="match status" value="2"/>
</dbReference>
<reference evidence="9" key="1">
    <citation type="submission" date="2020-09" db="EMBL/GenBank/DDBJ databases">
        <title>Pelagicoccus enzymogenes sp. nov. with an EPS production, isolated from marine sediment.</title>
        <authorList>
            <person name="Feng X."/>
        </authorList>
    </citation>
    <scope>NUCLEOTIDE SEQUENCE</scope>
    <source>
        <strain evidence="9">NFK12</strain>
    </source>
</reference>
<feature type="transmembrane region" description="Helical" evidence="7">
    <location>
        <begin position="180"/>
        <end position="202"/>
    </location>
</feature>
<evidence type="ECO:0000256" key="7">
    <source>
        <dbReference type="SAM" id="Phobius"/>
    </source>
</evidence>
<feature type="transmembrane region" description="Helical" evidence="7">
    <location>
        <begin position="222"/>
        <end position="251"/>
    </location>
</feature>
<dbReference type="PANTHER" id="PTHR30012:SF0">
    <property type="entry name" value="TYPE II SECRETION SYSTEM PROTEIN F-RELATED"/>
    <property type="match status" value="1"/>
</dbReference>
<evidence type="ECO:0000256" key="5">
    <source>
        <dbReference type="ARBA" id="ARBA00022989"/>
    </source>
</evidence>
<keyword evidence="3" id="KW-1003">Cell membrane</keyword>
<evidence type="ECO:0000259" key="8">
    <source>
        <dbReference type="Pfam" id="PF00482"/>
    </source>
</evidence>
<keyword evidence="5 7" id="KW-1133">Transmembrane helix</keyword>
<dbReference type="AlphaFoldDB" id="A0A927F733"/>
<evidence type="ECO:0000256" key="4">
    <source>
        <dbReference type="ARBA" id="ARBA00022692"/>
    </source>
</evidence>
<dbReference type="PANTHER" id="PTHR30012">
    <property type="entry name" value="GENERAL SECRETION PATHWAY PROTEIN"/>
    <property type="match status" value="1"/>
</dbReference>
<dbReference type="Pfam" id="PF00482">
    <property type="entry name" value="T2SSF"/>
    <property type="match status" value="2"/>
</dbReference>
<protein>
    <submittedName>
        <fullName evidence="9">Type II secretion system F family protein</fullName>
    </submittedName>
</protein>
<sequence length="415" mass="44408">MPIFKYSARDASGASTRGEIEAVSRKVAVRKLSAQQLRPISVTESGGKAGKSRKGEGFSWASLTRSGASGRLDNKVTLPFLSALKELLACGVQAGDALQLMSARLNDASQKRLATVLWDDVRQGRSLSEACRKQPEVFDDSMVSLIEAGEATGNLNNVLGRLVANLEETKAIKSKLSAAMAYPSLLMCVACGLVLLFLFVLLPQIEGLLASLGGDLPLSTKVLIGMADFALGYGWLVVIAVIFGVAAVLSWRKTKAGRLRFDEFILGLPVLGRFLRDVQILRMVQVLSLLLENGITMVQSLQMSERSLTNHAMRKRFVEARGKVTEGSSLSGAFKGTGYLDGMALDIFTVGENTGNVVPGLKQLSRQYGERVDQAVKSFIGVVSIGVLIFVFLFVGLVALGIISAVFQLSGSLSG</sequence>
<evidence type="ECO:0000256" key="3">
    <source>
        <dbReference type="ARBA" id="ARBA00022475"/>
    </source>
</evidence>
<comment type="similarity">
    <text evidence="2">Belongs to the GSP F family.</text>
</comment>
<keyword evidence="10" id="KW-1185">Reference proteome</keyword>
<proteinExistence type="inferred from homology"/>
<evidence type="ECO:0000313" key="10">
    <source>
        <dbReference type="Proteomes" id="UP000622317"/>
    </source>
</evidence>
<feature type="domain" description="Type II secretion system protein GspF" evidence="8">
    <location>
        <begin position="80"/>
        <end position="203"/>
    </location>
</feature>
<dbReference type="RefSeq" id="WP_191615572.1">
    <property type="nucleotide sequence ID" value="NZ_JACYFG010000006.1"/>
</dbReference>
<dbReference type="InterPro" id="IPR018076">
    <property type="entry name" value="T2SS_GspF_dom"/>
</dbReference>
<keyword evidence="6 7" id="KW-0472">Membrane</keyword>
<dbReference type="EMBL" id="JACYFG010000006">
    <property type="protein sequence ID" value="MBD5778431.1"/>
    <property type="molecule type" value="Genomic_DNA"/>
</dbReference>
<name>A0A927F733_9BACT</name>